<evidence type="ECO:0000313" key="3">
    <source>
        <dbReference type="EMBL" id="KAF2887250.1"/>
    </source>
</evidence>
<dbReference type="OrthoDB" id="10508254at2759"/>
<protein>
    <submittedName>
        <fullName evidence="3">Uncharacterized protein</fullName>
    </submittedName>
</protein>
<evidence type="ECO:0000256" key="2">
    <source>
        <dbReference type="SAM" id="SignalP"/>
    </source>
</evidence>
<dbReference type="Gene3D" id="1.20.120.20">
    <property type="entry name" value="Apolipoprotein"/>
    <property type="match status" value="1"/>
</dbReference>
<sequence length="296" mass="34269">MFKFVFLAALAFQVTRHILGHEAHELAHNVHEVAYHLQQIIFHNYNGQGQQTLVEIVRNLHDIVHAIQRALRQDPVEFQSQLRTQIENLVLEAGKLGTVAQQPQGSEDVNNELLVVLDDLLVAIQQFHVRSEIQFQNQQDIKTNVQTVVNQVSNTIQHVNVRDEHAVRKLVHYCHHLAHHLSDVIRKLERESRHYHGEVRDLINQVLNKLSEIRSTLEQAERDTTFDVLQHQLNACVHDISEQVQKLVVAVQSTKLDEHESRNLKNVVDSILSHTLAAERQLQRNIERLVEHNQEN</sequence>
<feature type="signal peptide" evidence="2">
    <location>
        <begin position="1"/>
        <end position="20"/>
    </location>
</feature>
<evidence type="ECO:0000256" key="1">
    <source>
        <dbReference type="SAM" id="Coils"/>
    </source>
</evidence>
<comment type="caution">
    <text evidence="3">The sequence shown here is derived from an EMBL/GenBank/DDBJ whole genome shotgun (WGS) entry which is preliminary data.</text>
</comment>
<reference evidence="3" key="1">
    <citation type="submission" date="2019-08" db="EMBL/GenBank/DDBJ databases">
        <title>The genome of the North American firefly Photinus pyralis.</title>
        <authorList>
            <consortium name="Photinus pyralis genome working group"/>
            <person name="Fallon T.R."/>
            <person name="Sander Lower S.E."/>
            <person name="Weng J.-K."/>
        </authorList>
    </citation>
    <scope>NUCLEOTIDE SEQUENCE</scope>
    <source>
        <strain evidence="3">TRF0915ILg1</strain>
        <tissue evidence="3">Whole body</tissue>
    </source>
</reference>
<dbReference type="AlphaFoldDB" id="A0A8K0G0E6"/>
<keyword evidence="1" id="KW-0175">Coiled coil</keyword>
<name>A0A8K0G0E6_IGNLU</name>
<feature type="chain" id="PRO_5035448606" evidence="2">
    <location>
        <begin position="21"/>
        <end position="296"/>
    </location>
</feature>
<accession>A0A8K0G0E6</accession>
<dbReference type="Proteomes" id="UP000801492">
    <property type="component" value="Unassembled WGS sequence"/>
</dbReference>
<keyword evidence="4" id="KW-1185">Reference proteome</keyword>
<proteinExistence type="predicted"/>
<evidence type="ECO:0000313" key="4">
    <source>
        <dbReference type="Proteomes" id="UP000801492"/>
    </source>
</evidence>
<gene>
    <name evidence="3" type="ORF">ILUMI_18923</name>
</gene>
<feature type="coiled-coil region" evidence="1">
    <location>
        <begin position="185"/>
        <end position="223"/>
    </location>
</feature>
<dbReference type="EMBL" id="VTPC01084446">
    <property type="protein sequence ID" value="KAF2887250.1"/>
    <property type="molecule type" value="Genomic_DNA"/>
</dbReference>
<organism evidence="3 4">
    <name type="scientific">Ignelater luminosus</name>
    <name type="common">Cucubano</name>
    <name type="synonym">Pyrophorus luminosus</name>
    <dbReference type="NCBI Taxonomy" id="2038154"/>
    <lineage>
        <taxon>Eukaryota</taxon>
        <taxon>Metazoa</taxon>
        <taxon>Ecdysozoa</taxon>
        <taxon>Arthropoda</taxon>
        <taxon>Hexapoda</taxon>
        <taxon>Insecta</taxon>
        <taxon>Pterygota</taxon>
        <taxon>Neoptera</taxon>
        <taxon>Endopterygota</taxon>
        <taxon>Coleoptera</taxon>
        <taxon>Polyphaga</taxon>
        <taxon>Elateriformia</taxon>
        <taxon>Elateroidea</taxon>
        <taxon>Elateridae</taxon>
        <taxon>Agrypninae</taxon>
        <taxon>Pyrophorini</taxon>
        <taxon>Ignelater</taxon>
    </lineage>
</organism>
<keyword evidence="2" id="KW-0732">Signal</keyword>